<keyword evidence="2" id="KW-0812">Transmembrane</keyword>
<dbReference type="Pfam" id="PF11915">
    <property type="entry name" value="DUF3433"/>
    <property type="match status" value="1"/>
</dbReference>
<evidence type="ECO:0000256" key="1">
    <source>
        <dbReference type="SAM" id="MobiDB-lite"/>
    </source>
</evidence>
<evidence type="ECO:0000313" key="4">
    <source>
        <dbReference type="Proteomes" id="UP000800038"/>
    </source>
</evidence>
<evidence type="ECO:0000256" key="2">
    <source>
        <dbReference type="SAM" id="Phobius"/>
    </source>
</evidence>
<protein>
    <submittedName>
        <fullName evidence="3">Uncharacterized protein</fullName>
    </submittedName>
</protein>
<reference evidence="3" key="1">
    <citation type="journal article" date="2020" name="Stud. Mycol.">
        <title>101 Dothideomycetes genomes: a test case for predicting lifestyles and emergence of pathogens.</title>
        <authorList>
            <person name="Haridas S."/>
            <person name="Albert R."/>
            <person name="Binder M."/>
            <person name="Bloem J."/>
            <person name="Labutti K."/>
            <person name="Salamov A."/>
            <person name="Andreopoulos B."/>
            <person name="Baker S."/>
            <person name="Barry K."/>
            <person name="Bills G."/>
            <person name="Bluhm B."/>
            <person name="Cannon C."/>
            <person name="Castanera R."/>
            <person name="Culley D."/>
            <person name="Daum C."/>
            <person name="Ezra D."/>
            <person name="Gonzalez J."/>
            <person name="Henrissat B."/>
            <person name="Kuo A."/>
            <person name="Liang C."/>
            <person name="Lipzen A."/>
            <person name="Lutzoni F."/>
            <person name="Magnuson J."/>
            <person name="Mondo S."/>
            <person name="Nolan M."/>
            <person name="Ohm R."/>
            <person name="Pangilinan J."/>
            <person name="Park H.-J."/>
            <person name="Ramirez L."/>
            <person name="Alfaro M."/>
            <person name="Sun H."/>
            <person name="Tritt A."/>
            <person name="Yoshinaga Y."/>
            <person name="Zwiers L.-H."/>
            <person name="Turgeon B."/>
            <person name="Goodwin S."/>
            <person name="Spatafora J."/>
            <person name="Crous P."/>
            <person name="Grigoriev I."/>
        </authorList>
    </citation>
    <scope>NUCLEOTIDE SEQUENCE</scope>
    <source>
        <strain evidence="3">CBS 161.51</strain>
    </source>
</reference>
<dbReference type="OrthoDB" id="3912677at2759"/>
<gene>
    <name evidence="3" type="ORF">EJ02DRAFT_423041</name>
</gene>
<feature type="transmembrane region" description="Helical" evidence="2">
    <location>
        <begin position="64"/>
        <end position="84"/>
    </location>
</feature>
<evidence type="ECO:0000313" key="3">
    <source>
        <dbReference type="EMBL" id="KAF1941475.1"/>
    </source>
</evidence>
<proteinExistence type="predicted"/>
<organism evidence="3 4">
    <name type="scientific">Clathrospora elynae</name>
    <dbReference type="NCBI Taxonomy" id="706981"/>
    <lineage>
        <taxon>Eukaryota</taxon>
        <taxon>Fungi</taxon>
        <taxon>Dikarya</taxon>
        <taxon>Ascomycota</taxon>
        <taxon>Pezizomycotina</taxon>
        <taxon>Dothideomycetes</taxon>
        <taxon>Pleosporomycetidae</taxon>
        <taxon>Pleosporales</taxon>
        <taxon>Diademaceae</taxon>
        <taxon>Clathrospora</taxon>
    </lineage>
</organism>
<dbReference type="Proteomes" id="UP000800038">
    <property type="component" value="Unassembled WGS sequence"/>
</dbReference>
<dbReference type="AlphaFoldDB" id="A0A6A5SLE5"/>
<name>A0A6A5SLE5_9PLEO</name>
<dbReference type="EMBL" id="ML976047">
    <property type="protein sequence ID" value="KAF1941475.1"/>
    <property type="molecule type" value="Genomic_DNA"/>
</dbReference>
<dbReference type="PANTHER" id="PTHR37544">
    <property type="entry name" value="SPRAY-RELATED"/>
    <property type="match status" value="1"/>
</dbReference>
<keyword evidence="2" id="KW-1133">Transmembrane helix</keyword>
<feature type="region of interest" description="Disordered" evidence="1">
    <location>
        <begin position="1"/>
        <end position="34"/>
    </location>
</feature>
<keyword evidence="2" id="KW-0472">Membrane</keyword>
<keyword evidence="4" id="KW-1185">Reference proteome</keyword>
<sequence length="290" mass="31983">MASYGSVPSEEYEPDAHTATQHADGLTTPNPNQTAQTYVQVPKDEDVHPQRPGHRFADLCVSRIVLLGLAFFFASSALTIGLLYHFSLVHNGLTTESSSHRYAWLYGPTAVVVLLRVIWRVIDLKVKETMPWHELAHGPSPAERTILLEYLSSSPLPNIWKSLRFRHWAATITATGQLILLLMLVFITGLFTLEATLIKKADVPFRGNDLNASAFNISNFDASPALLTLAIQTQNLSYPKGTSLDTLVPYFAAGPEYPANLTTQALVKGLKVSIDCEHLDIKNASQTFLP</sequence>
<accession>A0A6A5SLE5</accession>
<feature type="transmembrane region" description="Helical" evidence="2">
    <location>
        <begin position="104"/>
        <end position="122"/>
    </location>
</feature>
<dbReference type="InterPro" id="IPR021840">
    <property type="entry name" value="DUF3433"/>
</dbReference>
<feature type="transmembrane region" description="Helical" evidence="2">
    <location>
        <begin position="168"/>
        <end position="191"/>
    </location>
</feature>